<organism evidence="1">
    <name type="scientific">Leviviridae sp</name>
    <dbReference type="NCBI Taxonomy" id="2027243"/>
    <lineage>
        <taxon>Viruses</taxon>
        <taxon>Riboviria</taxon>
        <taxon>Orthornavirae</taxon>
        <taxon>Lenarviricota</taxon>
        <taxon>Leviviricetes</taxon>
        <taxon>Norzivirales</taxon>
        <taxon>Fiersviridae</taxon>
    </lineage>
</organism>
<proteinExistence type="predicted"/>
<protein>
    <submittedName>
        <fullName evidence="1">Uncharacterized protein</fullName>
    </submittedName>
</protein>
<dbReference type="EMBL" id="MN032727">
    <property type="protein sequence ID" value="QDH86510.1"/>
    <property type="molecule type" value="Genomic_RNA"/>
</dbReference>
<sequence>MSISLSSPVTGGAQTGLTTPTYTVITDTAPGTNGKQYAVTALGGTQAGVRVHSASDPFTVTFERPVTVKQAPIPNPVTGVIGNVPRNSYKARVRKGVLPAVGQNPQVMLHTLVSDVPAGGDLADPANVRAGTSLLIGALSQQSQGYGDMLIQAVI</sequence>
<name>A0A514CYS1_9VIRU</name>
<gene>
    <name evidence="1" type="ORF">H2Bulk35312_000002</name>
</gene>
<accession>A0A514CYS1</accession>
<evidence type="ECO:0000313" key="1">
    <source>
        <dbReference type="EMBL" id="QDH86510.1"/>
    </source>
</evidence>
<reference evidence="1" key="1">
    <citation type="submission" date="2019-05" db="EMBL/GenBank/DDBJ databases">
        <title>Metatranscriptomic reconstruction reveals RNA viruses with the potential to shape carbon cycling in soil.</title>
        <authorList>
            <person name="Starr E.P."/>
            <person name="Nuccio E."/>
            <person name="Pett-Ridge J."/>
            <person name="Banfield J.F."/>
            <person name="Firestone M.K."/>
        </authorList>
    </citation>
    <scope>NUCLEOTIDE SEQUENCE</scope>
    <source>
        <strain evidence="1">H2_Bulk_35_scaffold_312</strain>
    </source>
</reference>